<accession>A0A0M4FR43</accession>
<protein>
    <submittedName>
        <fullName evidence="2">Uncharacterized protein</fullName>
    </submittedName>
</protein>
<dbReference type="Proteomes" id="UP000067625">
    <property type="component" value="Chromosome"/>
</dbReference>
<gene>
    <name evidence="2" type="ORF">AM592_09780</name>
</gene>
<reference evidence="2 3" key="2">
    <citation type="journal article" date="2016" name="Int. J. Syst. Evol. Microbiol.">
        <title>Bacillus gobiensis sp. nov., isolated from a soil sample.</title>
        <authorList>
            <person name="Liu B."/>
            <person name="Liu G.H."/>
            <person name="Cetin S."/>
            <person name="Schumann P."/>
            <person name="Pan Z.Z."/>
            <person name="Chen Q.Q."/>
        </authorList>
    </citation>
    <scope>NUCLEOTIDE SEQUENCE [LARGE SCALE GENOMIC DNA]</scope>
    <source>
        <strain evidence="2 3">FJAT-4402</strain>
    </source>
</reference>
<keyword evidence="1" id="KW-0472">Membrane</keyword>
<keyword evidence="3" id="KW-1185">Reference proteome</keyword>
<evidence type="ECO:0000313" key="2">
    <source>
        <dbReference type="EMBL" id="ALC81860.1"/>
    </source>
</evidence>
<proteinExistence type="predicted"/>
<dbReference type="RefSeq" id="WP_053603632.1">
    <property type="nucleotide sequence ID" value="NZ_CP012600.1"/>
</dbReference>
<name>A0A0M4FR43_9BACI</name>
<dbReference type="OrthoDB" id="2456214at2"/>
<evidence type="ECO:0000313" key="3">
    <source>
        <dbReference type="Proteomes" id="UP000067625"/>
    </source>
</evidence>
<dbReference type="AlphaFoldDB" id="A0A0M4FR43"/>
<feature type="transmembrane region" description="Helical" evidence="1">
    <location>
        <begin position="45"/>
        <end position="62"/>
    </location>
</feature>
<sequence length="63" mass="7396">MRKKYYKNSFSPWMKQFRAICGPFILPITIFQGIRTILFPTIFDVLLLGLLILLVCAIKYDLI</sequence>
<dbReference type="PATRIC" id="fig|1441095.3.peg.2149"/>
<evidence type="ECO:0000256" key="1">
    <source>
        <dbReference type="SAM" id="Phobius"/>
    </source>
</evidence>
<keyword evidence="1" id="KW-0812">Transmembrane</keyword>
<keyword evidence="1" id="KW-1133">Transmembrane helix</keyword>
<reference evidence="3" key="1">
    <citation type="submission" date="2015-08" db="EMBL/GenBank/DDBJ databases">
        <title>Genome sequencing project for genomic taxonomy and phylogenomics of Bacillus-like bacteria.</title>
        <authorList>
            <person name="Liu B."/>
            <person name="Wang J."/>
            <person name="Zhu Y."/>
            <person name="Liu G."/>
            <person name="Chen Q."/>
            <person name="Chen Z."/>
            <person name="Lan J."/>
            <person name="Che J."/>
            <person name="Ge C."/>
            <person name="Shi H."/>
            <person name="Pan Z."/>
            <person name="Liu X."/>
        </authorList>
    </citation>
    <scope>NUCLEOTIDE SEQUENCE [LARGE SCALE GENOMIC DNA]</scope>
    <source>
        <strain evidence="3">FJAT-4402</strain>
    </source>
</reference>
<organism evidence="2 3">
    <name type="scientific">Bacillus gobiensis</name>
    <dbReference type="NCBI Taxonomy" id="1441095"/>
    <lineage>
        <taxon>Bacteria</taxon>
        <taxon>Bacillati</taxon>
        <taxon>Bacillota</taxon>
        <taxon>Bacilli</taxon>
        <taxon>Bacillales</taxon>
        <taxon>Bacillaceae</taxon>
        <taxon>Bacillus</taxon>
    </lineage>
</organism>
<dbReference type="EMBL" id="CP012600">
    <property type="protein sequence ID" value="ALC81860.1"/>
    <property type="molecule type" value="Genomic_DNA"/>
</dbReference>